<dbReference type="PATRIC" id="fig|504832.7.peg.2115"/>
<dbReference type="RefSeq" id="WP_013913137.1">
    <property type="nucleotide sequence ID" value="NC_011386.1"/>
</dbReference>
<dbReference type="OrthoDB" id="8128985at2"/>
<evidence type="ECO:0000313" key="2">
    <source>
        <dbReference type="EMBL" id="AEI06705.1"/>
    </source>
</evidence>
<feature type="chain" id="PRO_5003374285" evidence="1">
    <location>
        <begin position="31"/>
        <end position="114"/>
    </location>
</feature>
<gene>
    <name evidence="2" type="ordered locus">OCA5_c19970</name>
</gene>
<dbReference type="EMBL" id="CP002826">
    <property type="protein sequence ID" value="AEI06705.1"/>
    <property type="molecule type" value="Genomic_DNA"/>
</dbReference>
<sequence length="114" mass="12152">MSQPVAFRKSLCLALLVPAILLAAVSLSRAEPATVRCVMAPDATSARIVVTNPLATEASCQATCTFETAIHDDKPRIVCTGPVAAKQETELCVMRAKTNPLLRLIESSADCRKL</sequence>
<dbReference type="HOGENOM" id="CLU_2204468_0_0_5"/>
<reference evidence="2 3" key="1">
    <citation type="journal article" date="2011" name="J. Bacteriol.">
        <title>Complete genome sequences of the chemolithoautotrophic Oligotropha carboxidovorans strains OM4 and OM5.</title>
        <authorList>
            <person name="Volland S."/>
            <person name="Rachinger M."/>
            <person name="Strittmatter A."/>
            <person name="Daniel R."/>
            <person name="Gottschalk G."/>
            <person name="Meyer O."/>
        </authorList>
    </citation>
    <scope>NUCLEOTIDE SEQUENCE [LARGE SCALE GENOMIC DNA]</scope>
    <source>
        <strain evidence="3">ATCC 49405 / DSM 1227 / KCTC 32145 / OM5</strain>
    </source>
</reference>
<dbReference type="KEGG" id="ocg:OCA5_c19970"/>
<organism evidence="2 3">
    <name type="scientific">Afipia carboxidovorans (strain ATCC 49405 / DSM 1227 / KCTC 32145 / OM5)</name>
    <name type="common">Oligotropha carboxidovorans</name>
    <dbReference type="NCBI Taxonomy" id="504832"/>
    <lineage>
        <taxon>Bacteria</taxon>
        <taxon>Pseudomonadati</taxon>
        <taxon>Pseudomonadota</taxon>
        <taxon>Alphaproteobacteria</taxon>
        <taxon>Hyphomicrobiales</taxon>
        <taxon>Nitrobacteraceae</taxon>
        <taxon>Afipia</taxon>
    </lineage>
</organism>
<protein>
    <submittedName>
        <fullName evidence="2">Uncharacterized protein</fullName>
    </submittedName>
</protein>
<evidence type="ECO:0000256" key="1">
    <source>
        <dbReference type="SAM" id="SignalP"/>
    </source>
</evidence>
<name>F8BVK0_AFIC5</name>
<dbReference type="eggNOG" id="ENOG50315WU">
    <property type="taxonomic scope" value="Bacteria"/>
</dbReference>
<keyword evidence="1" id="KW-0732">Signal</keyword>
<dbReference type="Proteomes" id="UP000007730">
    <property type="component" value="Chromosome"/>
</dbReference>
<dbReference type="AlphaFoldDB" id="F8BVK0"/>
<evidence type="ECO:0000313" key="3">
    <source>
        <dbReference type="Proteomes" id="UP000007730"/>
    </source>
</evidence>
<accession>F8BVK0</accession>
<keyword evidence="3" id="KW-1185">Reference proteome</keyword>
<proteinExistence type="predicted"/>
<feature type="signal peptide" evidence="1">
    <location>
        <begin position="1"/>
        <end position="30"/>
    </location>
</feature>